<protein>
    <submittedName>
        <fullName evidence="1">Uncharacterized protein</fullName>
    </submittedName>
</protein>
<comment type="caution">
    <text evidence="1">The sequence shown here is derived from an EMBL/GenBank/DDBJ whole genome shotgun (WGS) entry which is preliminary data.</text>
</comment>
<dbReference type="Proteomes" id="UP000660611">
    <property type="component" value="Unassembled WGS sequence"/>
</dbReference>
<keyword evidence="2" id="KW-1185">Reference proteome</keyword>
<evidence type="ECO:0000313" key="1">
    <source>
        <dbReference type="EMBL" id="GIG52896.1"/>
    </source>
</evidence>
<dbReference type="RefSeq" id="WP_203854494.1">
    <property type="nucleotide sequence ID" value="NZ_BAAAVW010000030.1"/>
</dbReference>
<accession>A0A919Q0Z3</accession>
<name>A0A919Q0Z3_9ACTN</name>
<organism evidence="1 2">
    <name type="scientific">Dactylosporangium siamense</name>
    <dbReference type="NCBI Taxonomy" id="685454"/>
    <lineage>
        <taxon>Bacteria</taxon>
        <taxon>Bacillati</taxon>
        <taxon>Actinomycetota</taxon>
        <taxon>Actinomycetes</taxon>
        <taxon>Micromonosporales</taxon>
        <taxon>Micromonosporaceae</taxon>
        <taxon>Dactylosporangium</taxon>
    </lineage>
</organism>
<proteinExistence type="predicted"/>
<dbReference type="AlphaFoldDB" id="A0A919Q0Z3"/>
<dbReference type="EMBL" id="BONQ01000197">
    <property type="protein sequence ID" value="GIG52896.1"/>
    <property type="molecule type" value="Genomic_DNA"/>
</dbReference>
<gene>
    <name evidence="1" type="ORF">Dsi01nite_109370</name>
</gene>
<evidence type="ECO:0000313" key="2">
    <source>
        <dbReference type="Proteomes" id="UP000660611"/>
    </source>
</evidence>
<sequence length="144" mass="15677">MGRHPGYPFDPRSTAYVRSGDFWAIPTRRGGWYCCGQVLGFPAFGDRRSIIVGLLDWCEPDLPIADSIVGAGVLDYGDTHVKTVRETGGTLLGHSTPPVVRGLDNPDLGAWGYKVIEGLAHLHFGRHFPEEPHPAVERPMGISG</sequence>
<reference evidence="1" key="1">
    <citation type="submission" date="2021-01" db="EMBL/GenBank/DDBJ databases">
        <title>Whole genome shotgun sequence of Dactylosporangium siamense NBRC 106093.</title>
        <authorList>
            <person name="Komaki H."/>
            <person name="Tamura T."/>
        </authorList>
    </citation>
    <scope>NUCLEOTIDE SEQUENCE</scope>
    <source>
        <strain evidence="1">NBRC 106093</strain>
    </source>
</reference>